<comment type="caution">
    <text evidence="2">The sequence shown here is derived from an EMBL/GenBank/DDBJ whole genome shotgun (WGS) entry which is preliminary data.</text>
</comment>
<evidence type="ECO:0000313" key="2">
    <source>
        <dbReference type="EMBL" id="MET3658497.1"/>
    </source>
</evidence>
<accession>A0ABV2KBN9</accession>
<feature type="domain" description="3D" evidence="1">
    <location>
        <begin position="13"/>
        <end position="49"/>
    </location>
</feature>
<reference evidence="2 3" key="1">
    <citation type="submission" date="2024-06" db="EMBL/GenBank/DDBJ databases">
        <title>Sorghum-associated microbial communities from plants grown in Nebraska, USA.</title>
        <authorList>
            <person name="Schachtman D."/>
        </authorList>
    </citation>
    <scope>NUCLEOTIDE SEQUENCE [LARGE SCALE GENOMIC DNA]</scope>
    <source>
        <strain evidence="2 3">1288</strain>
    </source>
</reference>
<dbReference type="Proteomes" id="UP001549104">
    <property type="component" value="Unassembled WGS sequence"/>
</dbReference>
<dbReference type="Pfam" id="PF06725">
    <property type="entry name" value="3D"/>
    <property type="match status" value="1"/>
</dbReference>
<protein>
    <submittedName>
        <fullName evidence="2">3D (Asp-Asp-Asp) domain-containing protein</fullName>
    </submittedName>
</protein>
<dbReference type="EMBL" id="JBEPME010000005">
    <property type="protein sequence ID" value="MET3658497.1"/>
    <property type="molecule type" value="Genomic_DNA"/>
</dbReference>
<evidence type="ECO:0000313" key="3">
    <source>
        <dbReference type="Proteomes" id="UP001549104"/>
    </source>
</evidence>
<gene>
    <name evidence="2" type="ORF">ABIC55_003614</name>
</gene>
<proteinExistence type="predicted"/>
<dbReference type="InterPro" id="IPR010611">
    <property type="entry name" value="3D_dom"/>
</dbReference>
<organism evidence="2 3">
    <name type="scientific">Sporosarcina psychrophila</name>
    <name type="common">Bacillus psychrophilus</name>
    <dbReference type="NCBI Taxonomy" id="1476"/>
    <lineage>
        <taxon>Bacteria</taxon>
        <taxon>Bacillati</taxon>
        <taxon>Bacillota</taxon>
        <taxon>Bacilli</taxon>
        <taxon>Bacillales</taxon>
        <taxon>Caryophanaceae</taxon>
        <taxon>Sporosarcina</taxon>
    </lineage>
</organism>
<evidence type="ECO:0000259" key="1">
    <source>
        <dbReference type="Pfam" id="PF06725"/>
    </source>
</evidence>
<name>A0ABV2KBN9_SPOPS</name>
<sequence>MRVTLADGSSFEAIAEDVGGAIRGSIIDVAHETKADANRFGRQSVEVRMIRKGR</sequence>
<keyword evidence="3" id="KW-1185">Reference proteome</keyword>